<gene>
    <name evidence="1" type="ORF">APZ42_003504</name>
</gene>
<keyword evidence="2" id="KW-1185">Reference proteome</keyword>
<evidence type="ECO:0000313" key="1">
    <source>
        <dbReference type="EMBL" id="KZS00268.1"/>
    </source>
</evidence>
<feature type="non-terminal residue" evidence="1">
    <location>
        <position position="1"/>
    </location>
</feature>
<reference evidence="1 2" key="1">
    <citation type="submission" date="2016-03" db="EMBL/GenBank/DDBJ databases">
        <title>EvidentialGene: Evidence-directed Construction of Genes on Genomes.</title>
        <authorList>
            <person name="Gilbert D.G."/>
            <person name="Choi J.-H."/>
            <person name="Mockaitis K."/>
            <person name="Colbourne J."/>
            <person name="Pfrender M."/>
        </authorList>
    </citation>
    <scope>NUCLEOTIDE SEQUENCE [LARGE SCALE GENOMIC DNA]</scope>
    <source>
        <strain evidence="1 2">Xinb3</strain>
        <tissue evidence="1">Complete organism</tissue>
    </source>
</reference>
<proteinExistence type="predicted"/>
<comment type="caution">
    <text evidence="1">The sequence shown here is derived from an EMBL/GenBank/DDBJ whole genome shotgun (WGS) entry which is preliminary data.</text>
</comment>
<accession>A0A164HI47</accession>
<name>A0A164HI47_9CRUS</name>
<dbReference type="Proteomes" id="UP000076858">
    <property type="component" value="Unassembled WGS sequence"/>
</dbReference>
<protein>
    <submittedName>
        <fullName evidence="1">Putative Pancreatic lipase-related protein 2</fullName>
    </submittedName>
</protein>
<sequence>QQPLRLQCISVRFVGKLPKWRLPRKRQYVDGRTSFNKCPRIVLFSNKQGIAVCPRMTFKLG</sequence>
<dbReference type="EMBL" id="LRGB01010986">
    <property type="protein sequence ID" value="KZS00268.1"/>
    <property type="molecule type" value="Genomic_DNA"/>
</dbReference>
<dbReference type="AlphaFoldDB" id="A0A164HI47"/>
<organism evidence="1 2">
    <name type="scientific">Daphnia magna</name>
    <dbReference type="NCBI Taxonomy" id="35525"/>
    <lineage>
        <taxon>Eukaryota</taxon>
        <taxon>Metazoa</taxon>
        <taxon>Ecdysozoa</taxon>
        <taxon>Arthropoda</taxon>
        <taxon>Crustacea</taxon>
        <taxon>Branchiopoda</taxon>
        <taxon>Diplostraca</taxon>
        <taxon>Cladocera</taxon>
        <taxon>Anomopoda</taxon>
        <taxon>Daphniidae</taxon>
        <taxon>Daphnia</taxon>
    </lineage>
</organism>
<evidence type="ECO:0000313" key="2">
    <source>
        <dbReference type="Proteomes" id="UP000076858"/>
    </source>
</evidence>